<comment type="caution">
    <text evidence="2">The sequence shown here is derived from an EMBL/GenBank/DDBJ whole genome shotgun (WGS) entry which is preliminary data.</text>
</comment>
<organism evidence="2 3">
    <name type="scientific">Lacinutrix iliipiscaria</name>
    <dbReference type="NCBI Taxonomy" id="1230532"/>
    <lineage>
        <taxon>Bacteria</taxon>
        <taxon>Pseudomonadati</taxon>
        <taxon>Bacteroidota</taxon>
        <taxon>Flavobacteriia</taxon>
        <taxon>Flavobacteriales</taxon>
        <taxon>Flavobacteriaceae</taxon>
        <taxon>Lacinutrix</taxon>
    </lineage>
</organism>
<dbReference type="Pfam" id="PF13091">
    <property type="entry name" value="PLDc_2"/>
    <property type="match status" value="1"/>
</dbReference>
<accession>A0ABW5WNH6</accession>
<evidence type="ECO:0000313" key="3">
    <source>
        <dbReference type="Proteomes" id="UP001597533"/>
    </source>
</evidence>
<feature type="domain" description="Phospholipase D-like" evidence="1">
    <location>
        <begin position="16"/>
        <end position="120"/>
    </location>
</feature>
<dbReference type="Proteomes" id="UP001597533">
    <property type="component" value="Unassembled WGS sequence"/>
</dbReference>
<dbReference type="EMBL" id="JBHUOV010000002">
    <property type="protein sequence ID" value="MFD2823816.1"/>
    <property type="molecule type" value="Genomic_DNA"/>
</dbReference>
<keyword evidence="3" id="KW-1185">Reference proteome</keyword>
<evidence type="ECO:0000259" key="1">
    <source>
        <dbReference type="Pfam" id="PF13091"/>
    </source>
</evidence>
<gene>
    <name evidence="2" type="ORF">ACFS5M_09055</name>
</gene>
<dbReference type="RefSeq" id="WP_183488042.1">
    <property type="nucleotide sequence ID" value="NZ_JBHUOV010000002.1"/>
</dbReference>
<dbReference type="SUPFAM" id="SSF56024">
    <property type="entry name" value="Phospholipase D/nuclease"/>
    <property type="match status" value="1"/>
</dbReference>
<protein>
    <submittedName>
        <fullName evidence="2">Phospholipase D-like domain-containing protein</fullName>
    </submittedName>
</protein>
<dbReference type="InterPro" id="IPR025202">
    <property type="entry name" value="PLD-like_dom"/>
</dbReference>
<reference evidence="3" key="1">
    <citation type="journal article" date="2019" name="Int. J. Syst. Evol. Microbiol.">
        <title>The Global Catalogue of Microorganisms (GCM) 10K type strain sequencing project: providing services to taxonomists for standard genome sequencing and annotation.</title>
        <authorList>
            <consortium name="The Broad Institute Genomics Platform"/>
            <consortium name="The Broad Institute Genome Sequencing Center for Infectious Disease"/>
            <person name="Wu L."/>
            <person name="Ma J."/>
        </authorList>
    </citation>
    <scope>NUCLEOTIDE SEQUENCE [LARGE SCALE GENOMIC DNA]</scope>
    <source>
        <strain evidence="3">KCTC 32141</strain>
    </source>
</reference>
<name>A0ABW5WNH6_9FLAO</name>
<dbReference type="Gene3D" id="3.30.870.10">
    <property type="entry name" value="Endonuclease Chain A"/>
    <property type="match status" value="1"/>
</dbReference>
<evidence type="ECO:0000313" key="2">
    <source>
        <dbReference type="EMBL" id="MFD2823816.1"/>
    </source>
</evidence>
<sequence>MALFLNTQKLNHWIPKLIEESEKELILIVPYIQTSENIINALNEADTNGVEITLIYRENKLSEHEKNKLLLLKNINLLHHPNVHCKCYYNGDLLITGSMNLYEYSEKNNREMGMLMHRHSIEEDKNTINRDRKEVFDDAILEIRQIINSASLEKASEKAKQSAFKIDIIKTDEELARDFCDRLNKAFLNKKFKPFKNIDKNNFGRIVIKGSVTIKWYAKCDNFFDKVDVVFEDNRIAITFNLEEVDLKKLYTAWESVYDEFEFHGFKYYWNSLDQDLFLYRHDNFDWSDENNQQKKYAKYNEGITAIINKYRELANK</sequence>
<proteinExistence type="predicted"/>